<comment type="caution">
    <text evidence="1">The sequence shown here is derived from an EMBL/GenBank/DDBJ whole genome shotgun (WGS) entry which is preliminary data.</text>
</comment>
<evidence type="ECO:0000313" key="2">
    <source>
        <dbReference type="Proteomes" id="UP001374584"/>
    </source>
</evidence>
<keyword evidence="2" id="KW-1185">Reference proteome</keyword>
<proteinExistence type="predicted"/>
<organism evidence="1 2">
    <name type="scientific">Phaseolus coccineus</name>
    <name type="common">Scarlet runner bean</name>
    <name type="synonym">Phaseolus multiflorus</name>
    <dbReference type="NCBI Taxonomy" id="3886"/>
    <lineage>
        <taxon>Eukaryota</taxon>
        <taxon>Viridiplantae</taxon>
        <taxon>Streptophyta</taxon>
        <taxon>Embryophyta</taxon>
        <taxon>Tracheophyta</taxon>
        <taxon>Spermatophyta</taxon>
        <taxon>Magnoliopsida</taxon>
        <taxon>eudicotyledons</taxon>
        <taxon>Gunneridae</taxon>
        <taxon>Pentapetalae</taxon>
        <taxon>rosids</taxon>
        <taxon>fabids</taxon>
        <taxon>Fabales</taxon>
        <taxon>Fabaceae</taxon>
        <taxon>Papilionoideae</taxon>
        <taxon>50 kb inversion clade</taxon>
        <taxon>NPAAA clade</taxon>
        <taxon>indigoferoid/millettioid clade</taxon>
        <taxon>Phaseoleae</taxon>
        <taxon>Phaseolus</taxon>
    </lineage>
</organism>
<protein>
    <submittedName>
        <fullName evidence="1">Uncharacterized protein</fullName>
    </submittedName>
</protein>
<gene>
    <name evidence="1" type="ORF">VNO80_03762</name>
</gene>
<sequence length="74" mass="8250">MPEILPMTLVFYLLSDWVSYLVPLRLKQIPETLQCSETLSARIGPHEYDGSVSGAHCKTLTLRTHCTSLLSSLS</sequence>
<dbReference type="EMBL" id="JAYMYR010000002">
    <property type="protein sequence ID" value="KAK7378323.1"/>
    <property type="molecule type" value="Genomic_DNA"/>
</dbReference>
<evidence type="ECO:0000313" key="1">
    <source>
        <dbReference type="EMBL" id="KAK7378323.1"/>
    </source>
</evidence>
<name>A0AAN9NZH4_PHACN</name>
<dbReference type="AlphaFoldDB" id="A0AAN9NZH4"/>
<reference evidence="1 2" key="1">
    <citation type="submission" date="2024-01" db="EMBL/GenBank/DDBJ databases">
        <title>The genomes of 5 underutilized Papilionoideae crops provide insights into root nodulation and disease resistanc.</title>
        <authorList>
            <person name="Jiang F."/>
        </authorList>
    </citation>
    <scope>NUCLEOTIDE SEQUENCE [LARGE SCALE GENOMIC DNA]</scope>
    <source>
        <strain evidence="1">JINMINGXINNONG_FW02</strain>
        <tissue evidence="1">Leaves</tissue>
    </source>
</reference>
<dbReference type="Proteomes" id="UP001374584">
    <property type="component" value="Unassembled WGS sequence"/>
</dbReference>
<accession>A0AAN9NZH4</accession>